<dbReference type="EMBL" id="JASHID010000004">
    <property type="protein sequence ID" value="MDI9864098.1"/>
    <property type="molecule type" value="Genomic_DNA"/>
</dbReference>
<dbReference type="Gene3D" id="3.40.640.10">
    <property type="entry name" value="Type I PLP-dependent aspartate aminotransferase-like (Major domain)"/>
    <property type="match status" value="1"/>
</dbReference>
<accession>A0ABT6YKH7</accession>
<evidence type="ECO:0000256" key="7">
    <source>
        <dbReference type="ARBA" id="ARBA00023004"/>
    </source>
</evidence>
<evidence type="ECO:0000256" key="4">
    <source>
        <dbReference type="ARBA" id="ARBA00022679"/>
    </source>
</evidence>
<keyword evidence="13" id="KW-1185">Reference proteome</keyword>
<evidence type="ECO:0000256" key="5">
    <source>
        <dbReference type="ARBA" id="ARBA00022723"/>
    </source>
</evidence>
<protein>
    <recommendedName>
        <fullName evidence="3">cysteine desulfurase</fullName>
        <ecNumber evidence="3">2.8.1.7</ecNumber>
    </recommendedName>
</protein>
<dbReference type="PANTHER" id="PTHR11601:SF34">
    <property type="entry name" value="CYSTEINE DESULFURASE"/>
    <property type="match status" value="1"/>
</dbReference>
<comment type="cofactor">
    <cofactor evidence="1 10">
        <name>pyridoxal 5'-phosphate</name>
        <dbReference type="ChEBI" id="CHEBI:597326"/>
    </cofactor>
</comment>
<dbReference type="InterPro" id="IPR015424">
    <property type="entry name" value="PyrdxlP-dep_Trfase"/>
</dbReference>
<evidence type="ECO:0000313" key="13">
    <source>
        <dbReference type="Proteomes" id="UP001236569"/>
    </source>
</evidence>
<dbReference type="InterPro" id="IPR015421">
    <property type="entry name" value="PyrdxlP-dep_Trfase_major"/>
</dbReference>
<dbReference type="InterPro" id="IPR016454">
    <property type="entry name" value="Cysteine_dSase"/>
</dbReference>
<dbReference type="RefSeq" id="WP_283369323.1">
    <property type="nucleotide sequence ID" value="NZ_JASHID010000004.1"/>
</dbReference>
<dbReference type="EC" id="2.8.1.7" evidence="3"/>
<keyword evidence="4" id="KW-0808">Transferase</keyword>
<dbReference type="NCBIfam" id="NF002806">
    <property type="entry name" value="PRK02948.1"/>
    <property type="match status" value="1"/>
</dbReference>
<evidence type="ECO:0000313" key="12">
    <source>
        <dbReference type="EMBL" id="MDI9864098.1"/>
    </source>
</evidence>
<dbReference type="InterPro" id="IPR020578">
    <property type="entry name" value="Aminotrans_V_PyrdxlP_BS"/>
</dbReference>
<evidence type="ECO:0000256" key="2">
    <source>
        <dbReference type="ARBA" id="ARBA00006490"/>
    </source>
</evidence>
<dbReference type="Gene3D" id="3.90.1150.10">
    <property type="entry name" value="Aspartate Aminotransferase, domain 1"/>
    <property type="match status" value="1"/>
</dbReference>
<dbReference type="InterPro" id="IPR000192">
    <property type="entry name" value="Aminotrans_V_dom"/>
</dbReference>
<dbReference type="Proteomes" id="UP001236569">
    <property type="component" value="Unassembled WGS sequence"/>
</dbReference>
<comment type="catalytic activity">
    <reaction evidence="9">
        <text>(sulfur carrier)-H + L-cysteine = (sulfur carrier)-SH + L-alanine</text>
        <dbReference type="Rhea" id="RHEA:43892"/>
        <dbReference type="Rhea" id="RHEA-COMP:14737"/>
        <dbReference type="Rhea" id="RHEA-COMP:14739"/>
        <dbReference type="ChEBI" id="CHEBI:29917"/>
        <dbReference type="ChEBI" id="CHEBI:35235"/>
        <dbReference type="ChEBI" id="CHEBI:57972"/>
        <dbReference type="ChEBI" id="CHEBI:64428"/>
        <dbReference type="EC" id="2.8.1.7"/>
    </reaction>
</comment>
<evidence type="ECO:0000256" key="3">
    <source>
        <dbReference type="ARBA" id="ARBA00012239"/>
    </source>
</evidence>
<comment type="similarity">
    <text evidence="2">Belongs to the class-V pyridoxal-phosphate-dependent aminotransferase family. NifS/IscS subfamily.</text>
</comment>
<dbReference type="SUPFAM" id="SSF53383">
    <property type="entry name" value="PLP-dependent transferases"/>
    <property type="match status" value="1"/>
</dbReference>
<name>A0ABT6YKH7_9BACT</name>
<evidence type="ECO:0000256" key="1">
    <source>
        <dbReference type="ARBA" id="ARBA00001933"/>
    </source>
</evidence>
<keyword evidence="8" id="KW-0411">Iron-sulfur</keyword>
<evidence type="ECO:0000256" key="9">
    <source>
        <dbReference type="ARBA" id="ARBA00050776"/>
    </source>
</evidence>
<keyword evidence="7" id="KW-0408">Iron</keyword>
<keyword evidence="6" id="KW-0663">Pyridoxal phosphate</keyword>
<proteinExistence type="inferred from homology"/>
<dbReference type="PROSITE" id="PS00595">
    <property type="entry name" value="AA_TRANSFER_CLASS_5"/>
    <property type="match status" value="1"/>
</dbReference>
<gene>
    <name evidence="12" type="ORF">QM480_07175</name>
</gene>
<reference evidence="12 13" key="1">
    <citation type="submission" date="2023-05" db="EMBL/GenBank/DDBJ databases">
        <title>Novel species of genus Flectobacillus isolated from stream in China.</title>
        <authorList>
            <person name="Lu H."/>
        </authorList>
    </citation>
    <scope>NUCLEOTIDE SEQUENCE [LARGE SCALE GENOMIC DNA]</scope>
    <source>
        <strain evidence="12 13">DC10W</strain>
    </source>
</reference>
<organism evidence="12 13">
    <name type="scientific">Flectobacillus longus</name>
    <dbReference type="NCBI Taxonomy" id="2984207"/>
    <lineage>
        <taxon>Bacteria</taxon>
        <taxon>Pseudomonadati</taxon>
        <taxon>Bacteroidota</taxon>
        <taxon>Cytophagia</taxon>
        <taxon>Cytophagales</taxon>
        <taxon>Flectobacillaceae</taxon>
        <taxon>Flectobacillus</taxon>
    </lineage>
</organism>
<keyword evidence="5" id="KW-0479">Metal-binding</keyword>
<dbReference type="InterPro" id="IPR015422">
    <property type="entry name" value="PyrdxlP-dep_Trfase_small"/>
</dbReference>
<feature type="domain" description="Aminotransferase class V" evidence="11">
    <location>
        <begin position="5"/>
        <end position="367"/>
    </location>
</feature>
<dbReference type="PIRSF" id="PIRSF005572">
    <property type="entry name" value="NifS"/>
    <property type="match status" value="1"/>
</dbReference>
<dbReference type="Pfam" id="PF00266">
    <property type="entry name" value="Aminotran_5"/>
    <property type="match status" value="1"/>
</dbReference>
<evidence type="ECO:0000259" key="11">
    <source>
        <dbReference type="Pfam" id="PF00266"/>
    </source>
</evidence>
<sequence length="381" mass="41422">MKLPVYLDYNATTPVDERVLAEMLPWFSQNFGNAASRSHLYGWQAEEAVSIARMQVAKLLGAGDKDLVFTSGATESNNLAIKGLFEAFGKEKKHIITIATEHKAVLDVCTHLEQFGARITVLLPDSEGLITTEQIADAIEADTLLVSAMYANNETGVIFPIEEIAKVCREKNVFFHTDATQAVGKFPINLRNTPIDLLSLSAHKLYGAKGVGALYVNRSNPKLKVIAQMDGGKHERGMRSGTLNVPGIVSLGKACDLARLEMKTNQEKLSFLRNKLEQSILSKLENTSVNGGNAPRLAHVTNIAFGGVDGEMLLGNLKNIAVSSGSACTSASVLPSHVLKAMGVKDDLAYSSIRFSLGKYTTEEEIDFTINHVVEVIEKMR</sequence>
<evidence type="ECO:0000256" key="6">
    <source>
        <dbReference type="ARBA" id="ARBA00022898"/>
    </source>
</evidence>
<evidence type="ECO:0000256" key="10">
    <source>
        <dbReference type="RuleBase" id="RU004504"/>
    </source>
</evidence>
<comment type="caution">
    <text evidence="12">The sequence shown here is derived from an EMBL/GenBank/DDBJ whole genome shotgun (WGS) entry which is preliminary data.</text>
</comment>
<dbReference type="PANTHER" id="PTHR11601">
    <property type="entry name" value="CYSTEINE DESULFURYLASE FAMILY MEMBER"/>
    <property type="match status" value="1"/>
</dbReference>
<evidence type="ECO:0000256" key="8">
    <source>
        <dbReference type="ARBA" id="ARBA00023014"/>
    </source>
</evidence>